<dbReference type="Proteomes" id="UP000789396">
    <property type="component" value="Unassembled WGS sequence"/>
</dbReference>
<keyword evidence="2" id="KW-1185">Reference proteome</keyword>
<evidence type="ECO:0000313" key="1">
    <source>
        <dbReference type="EMBL" id="CAG8693325.1"/>
    </source>
</evidence>
<organism evidence="1 2">
    <name type="scientific">Racocetra fulgida</name>
    <dbReference type="NCBI Taxonomy" id="60492"/>
    <lineage>
        <taxon>Eukaryota</taxon>
        <taxon>Fungi</taxon>
        <taxon>Fungi incertae sedis</taxon>
        <taxon>Mucoromycota</taxon>
        <taxon>Glomeromycotina</taxon>
        <taxon>Glomeromycetes</taxon>
        <taxon>Diversisporales</taxon>
        <taxon>Gigasporaceae</taxon>
        <taxon>Racocetra</taxon>
    </lineage>
</organism>
<comment type="caution">
    <text evidence="1">The sequence shown here is derived from an EMBL/GenBank/DDBJ whole genome shotgun (WGS) entry which is preliminary data.</text>
</comment>
<protein>
    <submittedName>
        <fullName evidence="1">17419_t:CDS:1</fullName>
    </submittedName>
</protein>
<dbReference type="OrthoDB" id="2364974at2759"/>
<dbReference type="AlphaFoldDB" id="A0A9N9ESX7"/>
<evidence type="ECO:0000313" key="2">
    <source>
        <dbReference type="Proteomes" id="UP000789396"/>
    </source>
</evidence>
<reference evidence="1" key="1">
    <citation type="submission" date="2021-06" db="EMBL/GenBank/DDBJ databases">
        <authorList>
            <person name="Kallberg Y."/>
            <person name="Tangrot J."/>
            <person name="Rosling A."/>
        </authorList>
    </citation>
    <scope>NUCLEOTIDE SEQUENCE</scope>
    <source>
        <strain evidence="1">IN212</strain>
    </source>
</reference>
<name>A0A9N9ESX7_9GLOM</name>
<gene>
    <name evidence="1" type="ORF">RFULGI_LOCUS10097</name>
</gene>
<sequence>ACNLTSVGNIMDFVNNQMRVSSENSLDSVVSDHSTTLLIEDIVDLTVGNNYEHSARTAQSISPVDLDYNPLDVLNGFLERENQNNSQ</sequence>
<proteinExistence type="predicted"/>
<feature type="non-terminal residue" evidence="1">
    <location>
        <position position="1"/>
    </location>
</feature>
<dbReference type="EMBL" id="CAJVPZ010019293">
    <property type="protein sequence ID" value="CAG8693325.1"/>
    <property type="molecule type" value="Genomic_DNA"/>
</dbReference>
<accession>A0A9N9ESX7</accession>